<name>A0ACC0YQZ0_9ROSI</name>
<protein>
    <submittedName>
        <fullName evidence="1">Uncharacterized protein</fullName>
    </submittedName>
</protein>
<sequence length="138" mass="15570">MYKLKYPAPGAPELAKRVKELLTASGFKDVEEDRETEKDVTYHYSMGKALAPPKKEGVLIFGSGNVMRLIFAHRYEDVNHYEEKAPPAKMIHPRIDHFYPLHVAIGAAGENSKANGFSFLHFLQVCNNHLIPMSMPLC</sequence>
<dbReference type="Proteomes" id="UP001163603">
    <property type="component" value="Chromosome 5"/>
</dbReference>
<dbReference type="EMBL" id="CM047740">
    <property type="protein sequence ID" value="KAJ0040610.1"/>
    <property type="molecule type" value="Genomic_DNA"/>
</dbReference>
<evidence type="ECO:0000313" key="2">
    <source>
        <dbReference type="Proteomes" id="UP001163603"/>
    </source>
</evidence>
<reference evidence="2" key="1">
    <citation type="journal article" date="2023" name="G3 (Bethesda)">
        <title>Genome assembly and association tests identify interacting loci associated with vigor, precocity, and sex in interspecific pistachio rootstocks.</title>
        <authorList>
            <person name="Palmer W."/>
            <person name="Jacygrad E."/>
            <person name="Sagayaradj S."/>
            <person name="Cavanaugh K."/>
            <person name="Han R."/>
            <person name="Bertier L."/>
            <person name="Beede B."/>
            <person name="Kafkas S."/>
            <person name="Golino D."/>
            <person name="Preece J."/>
            <person name="Michelmore R."/>
        </authorList>
    </citation>
    <scope>NUCLEOTIDE SEQUENCE [LARGE SCALE GENOMIC DNA]</scope>
</reference>
<gene>
    <name evidence="1" type="ORF">Pint_27577</name>
</gene>
<comment type="caution">
    <text evidence="1">The sequence shown here is derived from an EMBL/GenBank/DDBJ whole genome shotgun (WGS) entry which is preliminary data.</text>
</comment>
<evidence type="ECO:0000313" key="1">
    <source>
        <dbReference type="EMBL" id="KAJ0040610.1"/>
    </source>
</evidence>
<keyword evidence="2" id="KW-1185">Reference proteome</keyword>
<proteinExistence type="predicted"/>
<organism evidence="1 2">
    <name type="scientific">Pistacia integerrima</name>
    <dbReference type="NCBI Taxonomy" id="434235"/>
    <lineage>
        <taxon>Eukaryota</taxon>
        <taxon>Viridiplantae</taxon>
        <taxon>Streptophyta</taxon>
        <taxon>Embryophyta</taxon>
        <taxon>Tracheophyta</taxon>
        <taxon>Spermatophyta</taxon>
        <taxon>Magnoliopsida</taxon>
        <taxon>eudicotyledons</taxon>
        <taxon>Gunneridae</taxon>
        <taxon>Pentapetalae</taxon>
        <taxon>rosids</taxon>
        <taxon>malvids</taxon>
        <taxon>Sapindales</taxon>
        <taxon>Anacardiaceae</taxon>
        <taxon>Pistacia</taxon>
    </lineage>
</organism>
<accession>A0ACC0YQZ0</accession>